<dbReference type="InterPro" id="IPR050378">
    <property type="entry name" value="Metallo-dep_Hydrolases_sf"/>
</dbReference>
<dbReference type="PIRSF" id="PIRSF006453">
    <property type="entry name" value="FwdA"/>
    <property type="match status" value="1"/>
</dbReference>
<evidence type="ECO:0000313" key="2">
    <source>
        <dbReference type="EMBL" id="RAP03615.1"/>
    </source>
</evidence>
<dbReference type="GO" id="GO:0016810">
    <property type="term" value="F:hydrolase activity, acting on carbon-nitrogen (but not peptide) bonds"/>
    <property type="evidence" value="ECO:0007669"/>
    <property type="project" value="InterPro"/>
</dbReference>
<dbReference type="SUPFAM" id="SSF51556">
    <property type="entry name" value="Metallo-dependent hydrolases"/>
    <property type="match status" value="1"/>
</dbReference>
<dbReference type="InterPro" id="IPR013108">
    <property type="entry name" value="Amidohydro_3"/>
</dbReference>
<proteinExistence type="predicted"/>
<feature type="domain" description="Amidohydrolase 3" evidence="1">
    <location>
        <begin position="40"/>
        <end position="505"/>
    </location>
</feature>
<dbReference type="InterPro" id="IPR012027">
    <property type="entry name" value="Formylmethanofuran_DH_asu"/>
</dbReference>
<dbReference type="Pfam" id="PF07969">
    <property type="entry name" value="Amidohydro_3"/>
    <property type="match status" value="1"/>
</dbReference>
<dbReference type="EMBL" id="NGJK01000015">
    <property type="protein sequence ID" value="RAP03615.1"/>
    <property type="molecule type" value="Genomic_DNA"/>
</dbReference>
<dbReference type="PANTHER" id="PTHR11647:SF1">
    <property type="entry name" value="COLLAPSIN RESPONSE MEDIATOR PROTEIN"/>
    <property type="match status" value="1"/>
</dbReference>
<dbReference type="AlphaFoldDB" id="A0A328Q613"/>
<reference evidence="2 3" key="1">
    <citation type="submission" date="2017-05" db="EMBL/GenBank/DDBJ databases">
        <title>Host range expansion of the Methanosphaera genus to humans and monogastric animals involves recent and extensive reduction in genome content.</title>
        <authorList>
            <person name="Hoedt E.C."/>
            <person name="Volmer J.G."/>
            <person name="Parks D.H."/>
            <person name="Rosewarne C.P."/>
            <person name="Denman S.E."/>
            <person name="Mcsweeney C.S."/>
            <person name="O Cuiv P."/>
            <person name="Hugenholtz P."/>
            <person name="Tyson G.W."/>
            <person name="Morrison M."/>
        </authorList>
    </citation>
    <scope>NUCLEOTIDE SEQUENCE [LARGE SCALE GENOMIC DNA]</scope>
    <source>
        <strain evidence="2 3">PA5</strain>
    </source>
</reference>
<organism evidence="2 3">
    <name type="scientific">Methanosphaera stadtmanae</name>
    <dbReference type="NCBI Taxonomy" id="2317"/>
    <lineage>
        <taxon>Archaea</taxon>
        <taxon>Methanobacteriati</taxon>
        <taxon>Methanobacteriota</taxon>
        <taxon>Methanomada group</taxon>
        <taxon>Methanobacteria</taxon>
        <taxon>Methanobacteriales</taxon>
        <taxon>Methanobacteriaceae</taxon>
        <taxon>Methanosphaera</taxon>
    </lineage>
</organism>
<dbReference type="NCBIfam" id="TIGR03121">
    <property type="entry name" value="one_C_dehyd_A"/>
    <property type="match status" value="1"/>
</dbReference>
<sequence length="573" mass="64454">MEYILKNGIVFDPANNIDGEKKDILIKDGYIVSEVSKDAKIIDVTNKLVMPGGVDLHSHIAGPKLSVGRLYRPEDTRRGIKPAQCGAIEGFEAGFSIPTCPTTGYRYTRMGYTTVTEAAVPPLEAKHAHEEINSIPNLDIPTLTLFGNNWFMLKYVKENNLEKLALFISKWLKLAKGYGIKIVNPCGSEAWGWGKNVDGLDDPEPHWGVTGRQVIQALTKVNEKLGLPHSVHVHTNDLGHPGNYETTLETFDCVKDIKKNKNVTRDQVLHATHVQFHAYKGTSWRDVTSGAPELIDYINKSKHMTCDIGQITFDETTTMTADAPMEYDLYRLTGLKWANKDIEVETSSGLIPSIYSKRAPVSVLQWAIGLEFFLGIKDPWKLALTTDSPNGGPFIRYPRVISWIMSNEKLNDMLDNQVHSWATRRTSLGSYDREYSWNEIATITRASPAKILGLTDRGHLGVGAKADVSVYDIDVYDFDTTLLKNSQTLENKLLNSLYTIKDGMIMVDHGKIVKLVDSKHIWTNVCGLEKEEANLVDEITPEFNKYYTIKYENYGVPDHYIKPDTCVDIEYED</sequence>
<name>A0A328Q613_9EURY</name>
<dbReference type="SUPFAM" id="SSF51338">
    <property type="entry name" value="Composite domain of metallo-dependent hydrolases"/>
    <property type="match status" value="2"/>
</dbReference>
<gene>
    <name evidence="2" type="ORF">CA615_01250</name>
</gene>
<comment type="caution">
    <text evidence="2">The sequence shown here is derived from an EMBL/GenBank/DDBJ whole genome shotgun (WGS) entry which is preliminary data.</text>
</comment>
<dbReference type="RefSeq" id="WP_112149320.1">
    <property type="nucleotide sequence ID" value="NZ_CAUHHK010000004.1"/>
</dbReference>
<dbReference type="Proteomes" id="UP000248557">
    <property type="component" value="Unassembled WGS sequence"/>
</dbReference>
<dbReference type="InterPro" id="IPR011059">
    <property type="entry name" value="Metal-dep_hydrolase_composite"/>
</dbReference>
<evidence type="ECO:0000259" key="1">
    <source>
        <dbReference type="Pfam" id="PF07969"/>
    </source>
</evidence>
<protein>
    <submittedName>
        <fullName evidence="2">Formylmethanofuran dehydrogenase subunit A</fullName>
    </submittedName>
</protein>
<dbReference type="InterPro" id="IPR032466">
    <property type="entry name" value="Metal_Hydrolase"/>
</dbReference>
<dbReference type="Gene3D" id="3.20.20.140">
    <property type="entry name" value="Metal-dependent hydrolases"/>
    <property type="match status" value="1"/>
</dbReference>
<dbReference type="PANTHER" id="PTHR11647">
    <property type="entry name" value="HYDRANTOINASE/DIHYDROPYRIMIDINASE FAMILY MEMBER"/>
    <property type="match status" value="1"/>
</dbReference>
<evidence type="ECO:0000313" key="3">
    <source>
        <dbReference type="Proteomes" id="UP000248557"/>
    </source>
</evidence>
<accession>A0A328Q613</accession>